<evidence type="ECO:0008006" key="5">
    <source>
        <dbReference type="Google" id="ProtNLM"/>
    </source>
</evidence>
<dbReference type="EMBL" id="JAQBIE010000011">
    <property type="protein sequence ID" value="MDB6177888.1"/>
    <property type="molecule type" value="Genomic_DNA"/>
</dbReference>
<protein>
    <recommendedName>
        <fullName evidence="5">PepSY domain-containing protein</fullName>
    </recommendedName>
</protein>
<feature type="chain" id="PRO_5046154550" description="PepSY domain-containing protein" evidence="2">
    <location>
        <begin position="26"/>
        <end position="266"/>
    </location>
</feature>
<keyword evidence="4" id="KW-1185">Reference proteome</keyword>
<proteinExistence type="predicted"/>
<feature type="signal peptide" evidence="2">
    <location>
        <begin position="1"/>
        <end position="25"/>
    </location>
</feature>
<keyword evidence="2" id="KW-0732">Signal</keyword>
<sequence length="266" mass="28669">MSSRFFTTTATSIALIAVLGGAAFAQDTAESFQIPEVLDALNLNDVEVKDGPRGGTRIEAELPDGGEIMAILDKQNNVMMIKGDDAALPQSVLDQMLPQAVRDNAILSQFAVIDRVAGHEGRAMVAGQDADGEELRAGFDADGRLMRFGRGDEDHGPKHRGKHHRKGGDHDKGERGGMHGKHGDHHRGDHGPEGHRKADGDHHNERAMKRIDSAAIDQKLGDAGYTDLRDPRPAGPRIQLDAVNPAGEAVTLDLDREGDVLREVAR</sequence>
<feature type="compositionally biased region" description="Basic and acidic residues" evidence="1">
    <location>
        <begin position="186"/>
        <end position="201"/>
    </location>
</feature>
<dbReference type="Proteomes" id="UP001165641">
    <property type="component" value="Unassembled WGS sequence"/>
</dbReference>
<evidence type="ECO:0000256" key="2">
    <source>
        <dbReference type="SAM" id="SignalP"/>
    </source>
</evidence>
<evidence type="ECO:0000256" key="1">
    <source>
        <dbReference type="SAM" id="MobiDB-lite"/>
    </source>
</evidence>
<evidence type="ECO:0000313" key="3">
    <source>
        <dbReference type="EMBL" id="MDB6177888.1"/>
    </source>
</evidence>
<comment type="caution">
    <text evidence="3">The sequence shown here is derived from an EMBL/GenBank/DDBJ whole genome shotgun (WGS) entry which is preliminary data.</text>
</comment>
<feature type="region of interest" description="Disordered" evidence="1">
    <location>
        <begin position="146"/>
        <end position="201"/>
    </location>
</feature>
<accession>A0ABT4ZEY0</accession>
<feature type="compositionally biased region" description="Basic residues" evidence="1">
    <location>
        <begin position="157"/>
        <end position="167"/>
    </location>
</feature>
<feature type="compositionally biased region" description="Basic and acidic residues" evidence="1">
    <location>
        <begin position="168"/>
        <end position="177"/>
    </location>
</feature>
<evidence type="ECO:0000313" key="4">
    <source>
        <dbReference type="Proteomes" id="UP001165641"/>
    </source>
</evidence>
<gene>
    <name evidence="3" type="ORF">PAF17_10280</name>
</gene>
<organism evidence="3 4">
    <name type="scientific">Paracoccus onchidii</name>
    <dbReference type="NCBI Taxonomy" id="3017813"/>
    <lineage>
        <taxon>Bacteria</taxon>
        <taxon>Pseudomonadati</taxon>
        <taxon>Pseudomonadota</taxon>
        <taxon>Alphaproteobacteria</taxon>
        <taxon>Rhodobacterales</taxon>
        <taxon>Paracoccaceae</taxon>
        <taxon>Paracoccus</taxon>
    </lineage>
</organism>
<feature type="compositionally biased region" description="Basic and acidic residues" evidence="1">
    <location>
        <begin position="146"/>
        <end position="156"/>
    </location>
</feature>
<reference evidence="3" key="1">
    <citation type="submission" date="2022-12" db="EMBL/GenBank/DDBJ databases">
        <title>Paracoccus onchidii sp. nov., isolated from a marine invertebrate from the South China Sea.</title>
        <authorList>
            <person name="Xu S."/>
            <person name="Liu Z."/>
            <person name="Xu Y."/>
        </authorList>
    </citation>
    <scope>NUCLEOTIDE SEQUENCE</scope>
    <source>
        <strain evidence="3">Z330</strain>
    </source>
</reference>
<dbReference type="RefSeq" id="WP_271889004.1">
    <property type="nucleotide sequence ID" value="NZ_JAQBIE010000011.1"/>
</dbReference>
<name>A0ABT4ZEY0_9RHOB</name>